<dbReference type="EMBL" id="CP101497">
    <property type="protein sequence ID" value="UTT62387.1"/>
    <property type="molecule type" value="Genomic_DNA"/>
</dbReference>
<evidence type="ECO:0000313" key="2">
    <source>
        <dbReference type="EMBL" id="UTT62387.1"/>
    </source>
</evidence>
<reference evidence="2" key="1">
    <citation type="submission" date="2022-07" db="EMBL/GenBank/DDBJ databases">
        <title>Taxonomic analysis of Microcella humidisoli nov. sp., isolated from riverside soil.</title>
        <authorList>
            <person name="Molina K.M."/>
            <person name="Kim S.B."/>
        </authorList>
    </citation>
    <scope>NUCLEOTIDE SEQUENCE</scope>
    <source>
        <strain evidence="2">MMS21-STM10</strain>
    </source>
</reference>
<evidence type="ECO:0008006" key="4">
    <source>
        <dbReference type="Google" id="ProtNLM"/>
    </source>
</evidence>
<keyword evidence="3" id="KW-1185">Reference proteome</keyword>
<evidence type="ECO:0000313" key="3">
    <source>
        <dbReference type="Proteomes" id="UP001060039"/>
    </source>
</evidence>
<keyword evidence="1" id="KW-0812">Transmembrane</keyword>
<accession>A0ABY5FWS6</accession>
<dbReference type="Proteomes" id="UP001060039">
    <property type="component" value="Chromosome"/>
</dbReference>
<keyword evidence="1" id="KW-0472">Membrane</keyword>
<organism evidence="2 3">
    <name type="scientific">Microcella humidisoli</name>
    <dbReference type="NCBI Taxonomy" id="2963406"/>
    <lineage>
        <taxon>Bacteria</taxon>
        <taxon>Bacillati</taxon>
        <taxon>Actinomycetota</taxon>
        <taxon>Actinomycetes</taxon>
        <taxon>Micrococcales</taxon>
        <taxon>Microbacteriaceae</taxon>
        <taxon>Microcella</taxon>
    </lineage>
</organism>
<proteinExistence type="predicted"/>
<sequence>MSLYSDYPAARTRQIIADIVGLVLVIVVVSTAAAVTATIRALGAFGRDLEQAGLDFETGLADAAETLGEVPLIGDGIRGPFDAAAGAGASVAEAGRAQQAFVEAVALGVGWSVAVVPLVLLALVWVLPRVRFALRSSRLRSMIARGMTADTLAARAVARAPLHELAAVHPDPAAAWRANDPAAIRALAGLELRRAGIRADALP</sequence>
<dbReference type="RefSeq" id="WP_255159530.1">
    <property type="nucleotide sequence ID" value="NZ_CP101497.1"/>
</dbReference>
<keyword evidence="1" id="KW-1133">Transmembrane helix</keyword>
<gene>
    <name evidence="2" type="ORF">NNL39_12110</name>
</gene>
<feature type="transmembrane region" description="Helical" evidence="1">
    <location>
        <begin position="104"/>
        <end position="127"/>
    </location>
</feature>
<protein>
    <recommendedName>
        <fullName evidence="4">Transmembrane protein</fullName>
    </recommendedName>
</protein>
<name>A0ABY5FWS6_9MICO</name>
<feature type="transmembrane region" description="Helical" evidence="1">
    <location>
        <begin position="15"/>
        <end position="39"/>
    </location>
</feature>
<evidence type="ECO:0000256" key="1">
    <source>
        <dbReference type="SAM" id="Phobius"/>
    </source>
</evidence>